<evidence type="ECO:0000313" key="7">
    <source>
        <dbReference type="EMBL" id="TBO42842.1"/>
    </source>
</evidence>
<evidence type="ECO:0000256" key="1">
    <source>
        <dbReference type="ARBA" id="ARBA00022714"/>
    </source>
</evidence>
<dbReference type="RefSeq" id="WP_131029636.1">
    <property type="nucleotide sequence ID" value="NZ_SIXF01000006.1"/>
</dbReference>
<sequence>MKNHTDLTSARDGENESLWQISHPRLEIKPLKENTIYDVVIVGGGITGVTTALELQRKGKKCVLIEAQNLGFGTTGGTSAHLNTFLDATYPEIDSDFGKEASAQLARATKEIIEMIHSNIKALEIDADFEYKDTFLFSQNQEETEQLKSILSSSQQAGVKVSEVFENGIPIDFQHVLLFKEQAQFHPIKYILGLAREFLKLDGDILEHTFVENSEYKDDIHYIKAGNITVQGRHLVWATHIPPGINILSLRNAPYRSYVLAVKLKNGDYPNCLAYDMQEPYHYFRSHEIDGDQYLLIGGADHKTGHDDPEKAFSALEKYAMENFDISSIDYRWSSQYYVPVDGLPYIGQFPGGDTNSFVATGFNGNGMIFGSLSAVILTDLILGIENDLAKLLSPSRLKPISGFMDFVQENADVAYHFVADRFGTEIIQSTKELKNDEGKIVELDGKKLALYKDVNGQAIALSPVCTHAGCIVNWNASEKSWDCPCHGGRFATDGKVLTGPPRKALERIEIHKIGQA</sequence>
<dbReference type="Gene3D" id="3.30.9.10">
    <property type="entry name" value="D-Amino Acid Oxidase, subunit A, domain 2"/>
    <property type="match status" value="1"/>
</dbReference>
<dbReference type="EMBL" id="SIXF01000006">
    <property type="protein sequence ID" value="TBO42842.1"/>
    <property type="molecule type" value="Genomic_DNA"/>
</dbReference>
<protein>
    <submittedName>
        <fullName evidence="7">FAD-dependent oxidoreductase</fullName>
    </submittedName>
</protein>
<dbReference type="AlphaFoldDB" id="A0A4Q9HDV7"/>
<reference evidence="7 8" key="1">
    <citation type="submission" date="2019-02" db="EMBL/GenBank/DDBJ databases">
        <title>Pedobacter kyonggii whole genome sequence analysis.</title>
        <authorList>
            <person name="Dahal R.H."/>
        </authorList>
    </citation>
    <scope>NUCLEOTIDE SEQUENCE [LARGE SCALE GENOMIC DNA]</scope>
    <source>
        <strain evidence="7 8">K-4-11-1</strain>
    </source>
</reference>
<dbReference type="PROSITE" id="PS51296">
    <property type="entry name" value="RIESKE"/>
    <property type="match status" value="1"/>
</dbReference>
<dbReference type="PANTHER" id="PTHR13847:SF281">
    <property type="entry name" value="FAD DEPENDENT OXIDOREDUCTASE DOMAIN-CONTAINING PROTEIN"/>
    <property type="match status" value="1"/>
</dbReference>
<comment type="caution">
    <text evidence="7">The sequence shown here is derived from an EMBL/GenBank/DDBJ whole genome shotgun (WGS) entry which is preliminary data.</text>
</comment>
<dbReference type="InterPro" id="IPR036922">
    <property type="entry name" value="Rieske_2Fe-2S_sf"/>
</dbReference>
<feature type="domain" description="Rieske" evidence="6">
    <location>
        <begin position="426"/>
        <end position="517"/>
    </location>
</feature>
<accession>A0A4Q9HDV7</accession>
<dbReference type="PRINTS" id="PR00162">
    <property type="entry name" value="RIESKE"/>
</dbReference>
<dbReference type="InterPro" id="IPR017941">
    <property type="entry name" value="Rieske_2Fe-2S"/>
</dbReference>
<proteinExistence type="predicted"/>
<evidence type="ECO:0000259" key="6">
    <source>
        <dbReference type="PROSITE" id="PS51296"/>
    </source>
</evidence>
<dbReference type="Pfam" id="PF00355">
    <property type="entry name" value="Rieske"/>
    <property type="match status" value="1"/>
</dbReference>
<dbReference type="Pfam" id="PF01266">
    <property type="entry name" value="DAO"/>
    <property type="match status" value="1"/>
</dbReference>
<organism evidence="7 8">
    <name type="scientific">Pedobacter kyonggii</name>
    <dbReference type="NCBI Taxonomy" id="1926871"/>
    <lineage>
        <taxon>Bacteria</taxon>
        <taxon>Pseudomonadati</taxon>
        <taxon>Bacteroidota</taxon>
        <taxon>Sphingobacteriia</taxon>
        <taxon>Sphingobacteriales</taxon>
        <taxon>Sphingobacteriaceae</taxon>
        <taxon>Pedobacter</taxon>
    </lineage>
</organism>
<dbReference type="GO" id="GO:0016020">
    <property type="term" value="C:membrane"/>
    <property type="evidence" value="ECO:0007669"/>
    <property type="project" value="InterPro"/>
</dbReference>
<dbReference type="InterPro" id="IPR006076">
    <property type="entry name" value="FAD-dep_OxRdtase"/>
</dbReference>
<evidence type="ECO:0000256" key="2">
    <source>
        <dbReference type="ARBA" id="ARBA00022723"/>
    </source>
</evidence>
<keyword evidence="4" id="KW-0411">Iron-sulfur</keyword>
<gene>
    <name evidence="7" type="ORF">EYS08_08555</name>
</gene>
<keyword evidence="1" id="KW-0001">2Fe-2S</keyword>
<dbReference type="Gene3D" id="3.50.50.60">
    <property type="entry name" value="FAD/NAD(P)-binding domain"/>
    <property type="match status" value="1"/>
</dbReference>
<dbReference type="Gene3D" id="2.102.10.10">
    <property type="entry name" value="Rieske [2Fe-2S] iron-sulphur domain"/>
    <property type="match status" value="1"/>
</dbReference>
<name>A0A4Q9HDV7_9SPHI</name>
<evidence type="ECO:0000256" key="3">
    <source>
        <dbReference type="ARBA" id="ARBA00023004"/>
    </source>
</evidence>
<dbReference type="InterPro" id="IPR005805">
    <property type="entry name" value="Rieske_Fe-S_prot_C"/>
</dbReference>
<evidence type="ECO:0000313" key="8">
    <source>
        <dbReference type="Proteomes" id="UP000291819"/>
    </source>
</evidence>
<dbReference type="SUPFAM" id="SSF51905">
    <property type="entry name" value="FAD/NAD(P)-binding domain"/>
    <property type="match status" value="1"/>
</dbReference>
<evidence type="ECO:0000256" key="5">
    <source>
        <dbReference type="ARBA" id="ARBA00023157"/>
    </source>
</evidence>
<dbReference type="OrthoDB" id="9767869at2"/>
<dbReference type="PANTHER" id="PTHR13847">
    <property type="entry name" value="SARCOSINE DEHYDROGENASE-RELATED"/>
    <property type="match status" value="1"/>
</dbReference>
<keyword evidence="3" id="KW-0408">Iron</keyword>
<dbReference type="SUPFAM" id="SSF50022">
    <property type="entry name" value="ISP domain"/>
    <property type="match status" value="1"/>
</dbReference>
<keyword evidence="8" id="KW-1185">Reference proteome</keyword>
<dbReference type="GO" id="GO:0005737">
    <property type="term" value="C:cytoplasm"/>
    <property type="evidence" value="ECO:0007669"/>
    <property type="project" value="TreeGrafter"/>
</dbReference>
<keyword evidence="2" id="KW-0479">Metal-binding</keyword>
<dbReference type="GO" id="GO:0051537">
    <property type="term" value="F:2 iron, 2 sulfur cluster binding"/>
    <property type="evidence" value="ECO:0007669"/>
    <property type="project" value="UniProtKB-KW"/>
</dbReference>
<dbReference type="GO" id="GO:0046872">
    <property type="term" value="F:metal ion binding"/>
    <property type="evidence" value="ECO:0007669"/>
    <property type="project" value="UniProtKB-KW"/>
</dbReference>
<dbReference type="InterPro" id="IPR036188">
    <property type="entry name" value="FAD/NAD-bd_sf"/>
</dbReference>
<keyword evidence="5" id="KW-1015">Disulfide bond</keyword>
<evidence type="ECO:0000256" key="4">
    <source>
        <dbReference type="ARBA" id="ARBA00023014"/>
    </source>
</evidence>
<dbReference type="Proteomes" id="UP000291819">
    <property type="component" value="Unassembled WGS sequence"/>
</dbReference>